<dbReference type="AlphaFoldDB" id="A0AAW8YGF5"/>
<sequence>MNKPQLEKWQRLDKAFPNKPKIDDETVDRLVKAMREDFFKPEYMYGDTCFTGGHRGILISSRDGIIEVWHIHHK</sequence>
<gene>
    <name evidence="1" type="ORF">R0G89_05455</name>
</gene>
<accession>A0AAW8YGF5</accession>
<proteinExistence type="predicted"/>
<name>A0AAW8YGF5_PEDAC</name>
<reference evidence="1" key="1">
    <citation type="journal article" date="2023" name="PeerJ">
        <title>Selection and evaluation of lactic acid bacteria from chicken feces in Thailand as potential probiotics.</title>
        <authorList>
            <person name="Khurajog B."/>
            <person name="Disastra Y."/>
            <person name="Lawwyne L.D."/>
            <person name="Sirichokchatchawan W."/>
            <person name="Niyomtham W."/>
            <person name="Yindee J."/>
            <person name="Hampson D.J."/>
            <person name="Prapasarakul N."/>
        </authorList>
    </citation>
    <scope>NUCLEOTIDE SEQUENCE</scope>
    <source>
        <strain evidence="1">BF9</strain>
    </source>
</reference>
<comment type="caution">
    <text evidence="1">The sequence shown here is derived from an EMBL/GenBank/DDBJ whole genome shotgun (WGS) entry which is preliminary data.</text>
</comment>
<evidence type="ECO:0000313" key="2">
    <source>
        <dbReference type="Proteomes" id="UP001280897"/>
    </source>
</evidence>
<reference evidence="1" key="2">
    <citation type="submission" date="2023-10" db="EMBL/GenBank/DDBJ databases">
        <authorList>
            <person name="Khurajog B."/>
        </authorList>
    </citation>
    <scope>NUCLEOTIDE SEQUENCE</scope>
    <source>
        <strain evidence="1">BF9</strain>
    </source>
</reference>
<protein>
    <submittedName>
        <fullName evidence="1">Uncharacterized protein</fullName>
    </submittedName>
</protein>
<dbReference type="RefSeq" id="WP_317072148.1">
    <property type="nucleotide sequence ID" value="NZ_JAWJAV010000003.1"/>
</dbReference>
<dbReference type="Proteomes" id="UP001280897">
    <property type="component" value="Unassembled WGS sequence"/>
</dbReference>
<evidence type="ECO:0000313" key="1">
    <source>
        <dbReference type="EMBL" id="MDV2621174.1"/>
    </source>
</evidence>
<organism evidence="1 2">
    <name type="scientific">Pediococcus acidilactici</name>
    <dbReference type="NCBI Taxonomy" id="1254"/>
    <lineage>
        <taxon>Bacteria</taxon>
        <taxon>Bacillati</taxon>
        <taxon>Bacillota</taxon>
        <taxon>Bacilli</taxon>
        <taxon>Lactobacillales</taxon>
        <taxon>Lactobacillaceae</taxon>
        <taxon>Pediococcus</taxon>
        <taxon>Pediococcus acidilactici group</taxon>
    </lineage>
</organism>
<dbReference type="EMBL" id="JAWJAV010000003">
    <property type="protein sequence ID" value="MDV2621174.1"/>
    <property type="molecule type" value="Genomic_DNA"/>
</dbReference>